<evidence type="ECO:0000259" key="7">
    <source>
        <dbReference type="PROSITE" id="PS50850"/>
    </source>
</evidence>
<dbReference type="InterPro" id="IPR036259">
    <property type="entry name" value="MFS_trans_sf"/>
</dbReference>
<dbReference type="PRINTS" id="PR01036">
    <property type="entry name" value="TCRTETB"/>
</dbReference>
<comment type="caution">
    <text evidence="8">The sequence shown here is derived from an EMBL/GenBank/DDBJ whole genome shotgun (WGS) entry which is preliminary data.</text>
</comment>
<feature type="transmembrane region" description="Helical" evidence="6">
    <location>
        <begin position="248"/>
        <end position="270"/>
    </location>
</feature>
<evidence type="ECO:0000256" key="2">
    <source>
        <dbReference type="ARBA" id="ARBA00022692"/>
    </source>
</evidence>
<evidence type="ECO:0000256" key="4">
    <source>
        <dbReference type="ARBA" id="ARBA00023136"/>
    </source>
</evidence>
<dbReference type="InterPro" id="IPR020846">
    <property type="entry name" value="MFS_dom"/>
</dbReference>
<comment type="subcellular location">
    <subcellularLocation>
        <location evidence="1">Membrane</location>
        <topology evidence="1">Multi-pass membrane protein</topology>
    </subcellularLocation>
</comment>
<dbReference type="Gene3D" id="1.20.1250.20">
    <property type="entry name" value="MFS general substrate transporter like domains"/>
    <property type="match status" value="1"/>
</dbReference>
<evidence type="ECO:0000256" key="6">
    <source>
        <dbReference type="SAM" id="Phobius"/>
    </source>
</evidence>
<dbReference type="SUPFAM" id="SSF103473">
    <property type="entry name" value="MFS general substrate transporter"/>
    <property type="match status" value="1"/>
</dbReference>
<feature type="compositionally biased region" description="Polar residues" evidence="5">
    <location>
        <begin position="7"/>
        <end position="22"/>
    </location>
</feature>
<evidence type="ECO:0000256" key="5">
    <source>
        <dbReference type="SAM" id="MobiDB-lite"/>
    </source>
</evidence>
<dbReference type="Gene3D" id="1.20.1720.10">
    <property type="entry name" value="Multidrug resistance protein D"/>
    <property type="match status" value="1"/>
</dbReference>
<feature type="transmembrane region" description="Helical" evidence="6">
    <location>
        <begin position="122"/>
        <end position="142"/>
    </location>
</feature>
<feature type="transmembrane region" description="Helical" evidence="6">
    <location>
        <begin position="325"/>
        <end position="344"/>
    </location>
</feature>
<gene>
    <name evidence="8" type="ORF">L490_4976</name>
</gene>
<dbReference type="PROSITE" id="PS51318">
    <property type="entry name" value="TAT"/>
    <property type="match status" value="1"/>
</dbReference>
<feature type="transmembrane region" description="Helical" evidence="6">
    <location>
        <begin position="66"/>
        <end position="85"/>
    </location>
</feature>
<dbReference type="InterPro" id="IPR006311">
    <property type="entry name" value="TAT_signal"/>
</dbReference>
<feature type="transmembrane region" description="Helical" evidence="6">
    <location>
        <begin position="451"/>
        <end position="470"/>
    </location>
</feature>
<name>A0ABR4REX5_BORBO</name>
<dbReference type="Proteomes" id="UP000025756">
    <property type="component" value="Unassembled WGS sequence"/>
</dbReference>
<dbReference type="EMBL" id="JGWH01000087">
    <property type="protein sequence ID" value="KCV35044.1"/>
    <property type="molecule type" value="Genomic_DNA"/>
</dbReference>
<dbReference type="PANTHER" id="PTHR23501">
    <property type="entry name" value="MAJOR FACILITATOR SUPERFAMILY"/>
    <property type="match status" value="1"/>
</dbReference>
<evidence type="ECO:0000256" key="3">
    <source>
        <dbReference type="ARBA" id="ARBA00022989"/>
    </source>
</evidence>
<keyword evidence="4 6" id="KW-0472">Membrane</keyword>
<dbReference type="PANTHER" id="PTHR23501:SF197">
    <property type="entry name" value="COMD"/>
    <property type="match status" value="1"/>
</dbReference>
<keyword evidence="3 6" id="KW-1133">Transmembrane helix</keyword>
<feature type="transmembrane region" description="Helical" evidence="6">
    <location>
        <begin position="219"/>
        <end position="242"/>
    </location>
</feature>
<feature type="transmembrane region" description="Helical" evidence="6">
    <location>
        <begin position="154"/>
        <end position="174"/>
    </location>
</feature>
<feature type="transmembrane region" description="Helical" evidence="6">
    <location>
        <begin position="97"/>
        <end position="116"/>
    </location>
</feature>
<feature type="transmembrane region" description="Helical" evidence="6">
    <location>
        <begin position="186"/>
        <end position="207"/>
    </location>
</feature>
<proteinExistence type="predicted"/>
<feature type="transmembrane region" description="Helical" evidence="6">
    <location>
        <begin position="380"/>
        <end position="405"/>
    </location>
</feature>
<evidence type="ECO:0000313" key="8">
    <source>
        <dbReference type="EMBL" id="KCV35044.1"/>
    </source>
</evidence>
<feature type="transmembrane region" description="Helical" evidence="6">
    <location>
        <begin position="291"/>
        <end position="313"/>
    </location>
</feature>
<protein>
    <submittedName>
        <fullName evidence="8">Transporter, major facilitator family protein</fullName>
    </submittedName>
</protein>
<dbReference type="Pfam" id="PF07690">
    <property type="entry name" value="MFS_1"/>
    <property type="match status" value="1"/>
</dbReference>
<dbReference type="PROSITE" id="PS50850">
    <property type="entry name" value="MFS"/>
    <property type="match status" value="1"/>
</dbReference>
<feature type="transmembrane region" description="Helical" evidence="6">
    <location>
        <begin position="356"/>
        <end position="374"/>
    </location>
</feature>
<feature type="transmembrane region" description="Helical" evidence="6">
    <location>
        <begin position="426"/>
        <end position="445"/>
    </location>
</feature>
<keyword evidence="2 6" id="KW-0812">Transmembrane</keyword>
<dbReference type="InterPro" id="IPR011701">
    <property type="entry name" value="MFS"/>
</dbReference>
<reference evidence="8 9" key="1">
    <citation type="submission" date="2014-03" db="EMBL/GenBank/DDBJ databases">
        <title>Genome sequence of Bordetella bronchiseptica.</title>
        <authorList>
            <person name="Harvill E."/>
            <person name="Goodfield L.L."/>
            <person name="Ivanov Y.V."/>
            <person name="Meyer J.A."/>
            <person name="Muse S.J."/>
            <person name="Jacobs N."/>
            <person name="Bendor L."/>
            <person name="Smallridge W.E."/>
            <person name="Brinkac L.M."/>
            <person name="Sanka R."/>
            <person name="Kim M."/>
            <person name="Losada L."/>
        </authorList>
    </citation>
    <scope>NUCLEOTIDE SEQUENCE [LARGE SCALE GENOMIC DNA]</scope>
    <source>
        <strain evidence="8 9">00-P-2796</strain>
    </source>
</reference>
<feature type="domain" description="Major facilitator superfamily (MFS) profile" evidence="7">
    <location>
        <begin position="32"/>
        <end position="471"/>
    </location>
</feature>
<organism evidence="8 9">
    <name type="scientific">Bordetella bronchiseptica 00-P-2796</name>
    <dbReference type="NCBI Taxonomy" id="1331199"/>
    <lineage>
        <taxon>Bacteria</taxon>
        <taxon>Pseudomonadati</taxon>
        <taxon>Pseudomonadota</taxon>
        <taxon>Betaproteobacteria</taxon>
        <taxon>Burkholderiales</taxon>
        <taxon>Alcaligenaceae</taxon>
        <taxon>Bordetella</taxon>
    </lineage>
</organism>
<keyword evidence="9" id="KW-1185">Reference proteome</keyword>
<feature type="transmembrane region" description="Helical" evidence="6">
    <location>
        <begin position="32"/>
        <end position="54"/>
    </location>
</feature>
<feature type="region of interest" description="Disordered" evidence="5">
    <location>
        <begin position="1"/>
        <end position="24"/>
    </location>
</feature>
<sequence length="481" mass="50053">MLESMSAPPTQDPEITTTTQESPHSRRDLLRAMAGVSATVVLVAFDSTIVTTTLPRVAAALNGMALYAWVGTAYLLATAASILIFGRLGDMYGRKPLMLVSVSLVALGSIACGLAQSMPQLIAFRTLQGIGGGMMIATAFAAPADLFPDAGQRVRWMALVSATFAMASGIGPVLGGAATQALGWRAAFFISPLAAVAALFLLARYFPRIRPAQTASRRIDWVGGLLLIVVVGAPLAAIELAFAPGDGAHPRVALALAVAGIAAVALLVPIERRVRSPIFPLRVLAGLEPRLLNLAAVAVGATMFILIFYSPLLLQHELDYSPSEAGLLLTPLVAAISFGSIINGRLFPRQTEPQRLMVFGSCLLAAGSAMMLAVSAGTSAWWIVAAFFVNGTALGFLLPNLTLFMQMLSERRDVGVASALVQTTRAMGSAAGTALVGIAISHSSVLDGVRAGLILCVLLSLFSAVVAHRVKMKNVAATPAA</sequence>
<evidence type="ECO:0000313" key="9">
    <source>
        <dbReference type="Proteomes" id="UP000025756"/>
    </source>
</evidence>
<evidence type="ECO:0000256" key="1">
    <source>
        <dbReference type="ARBA" id="ARBA00004141"/>
    </source>
</evidence>
<accession>A0ABR4REX5</accession>